<evidence type="ECO:0000259" key="1">
    <source>
        <dbReference type="Pfam" id="PF08447"/>
    </source>
</evidence>
<proteinExistence type="predicted"/>
<gene>
    <name evidence="2" type="ORF">LNAT_P0707</name>
</gene>
<dbReference type="InterPro" id="IPR000014">
    <property type="entry name" value="PAS"/>
</dbReference>
<keyword evidence="2" id="KW-0675">Receptor</keyword>
<dbReference type="InterPro" id="IPR013655">
    <property type="entry name" value="PAS_fold_3"/>
</dbReference>
<dbReference type="NCBIfam" id="TIGR00229">
    <property type="entry name" value="sensory_box"/>
    <property type="match status" value="1"/>
</dbReference>
<evidence type="ECO:0000313" key="2">
    <source>
        <dbReference type="EMBL" id="GAX87411.1"/>
    </source>
</evidence>
<comment type="caution">
    <text evidence="2">The sequence shown here is derived from an EMBL/GenBank/DDBJ whole genome shotgun (WGS) entry which is preliminary data.</text>
</comment>
<dbReference type="CDD" id="cd00130">
    <property type="entry name" value="PAS"/>
    <property type="match status" value="1"/>
</dbReference>
<dbReference type="InterPro" id="IPR035965">
    <property type="entry name" value="PAS-like_dom_sf"/>
</dbReference>
<dbReference type="Gene3D" id="3.30.450.20">
    <property type="entry name" value="PAS domain"/>
    <property type="match status" value="1"/>
</dbReference>
<sequence length="182" mass="21304">MAVKPYTTPSWREITFKDEGLDARALVTRTDKKGIITFASRAYRQMTKFDRTDLIGSPHSIVRHPFMPEAAFKDMWDTIQRGEHWSGMVMNLRKDSNHYWVEVNVDPIDEEGNIVNDPDKIAGYIAIRREPSRDEIEQAYALYKKVRKEELLKKKALKEWEKELLQILDKLPNKAEDLLANK</sequence>
<dbReference type="SUPFAM" id="SSF55785">
    <property type="entry name" value="PYP-like sensor domain (PAS domain)"/>
    <property type="match status" value="1"/>
</dbReference>
<accession>A0A292YDD8</accession>
<dbReference type="OrthoDB" id="5372851at2"/>
<organism evidence="2 3">
    <name type="scientific">Lebetimonas natsushimae</name>
    <dbReference type="NCBI Taxonomy" id="1936991"/>
    <lineage>
        <taxon>Bacteria</taxon>
        <taxon>Pseudomonadati</taxon>
        <taxon>Campylobacterota</taxon>
        <taxon>Epsilonproteobacteria</taxon>
        <taxon>Nautiliales</taxon>
        <taxon>Nautiliaceae</taxon>
        <taxon>Lebetimonas</taxon>
    </lineage>
</organism>
<dbReference type="AlphaFoldDB" id="A0A292YDD8"/>
<dbReference type="RefSeq" id="WP_096258549.1">
    <property type="nucleotide sequence ID" value="NZ_BDME01000001.1"/>
</dbReference>
<keyword evidence="3" id="KW-1185">Reference proteome</keyword>
<feature type="domain" description="PAS fold-3" evidence="1">
    <location>
        <begin position="37"/>
        <end position="115"/>
    </location>
</feature>
<evidence type="ECO:0000313" key="3">
    <source>
        <dbReference type="Proteomes" id="UP000217944"/>
    </source>
</evidence>
<reference evidence="2 3" key="1">
    <citation type="journal article" date="2017" name="Syst. Appl. Microbiol.">
        <title>Lebetimonas natsushimae sp. nov., a novel strictly anaerobic, moderately thermophilic chemoautotroph isolated from a deep-sea hydrothermal vent polychaete nest in the Mid-Okinawa Trough.</title>
        <authorList>
            <person name="Nagata R."/>
            <person name="Takaki Y."/>
            <person name="Tame A."/>
            <person name="Nunoura T."/>
            <person name="Muto H."/>
            <person name="Mino S."/>
            <person name="Sawayama S."/>
            <person name="Takai K."/>
            <person name="Nakagawa S."/>
        </authorList>
    </citation>
    <scope>NUCLEOTIDE SEQUENCE [LARGE SCALE GENOMIC DNA]</scope>
    <source>
        <strain evidence="2 3">HS1857</strain>
    </source>
</reference>
<dbReference type="Pfam" id="PF08447">
    <property type="entry name" value="PAS_3"/>
    <property type="match status" value="1"/>
</dbReference>
<dbReference type="EMBL" id="BDME01000001">
    <property type="protein sequence ID" value="GAX87411.1"/>
    <property type="molecule type" value="Genomic_DNA"/>
</dbReference>
<dbReference type="Proteomes" id="UP000217944">
    <property type="component" value="Unassembled WGS sequence"/>
</dbReference>
<name>A0A292YDD8_9BACT</name>
<protein>
    <submittedName>
        <fullName evidence="2">Aerotaxis receptor</fullName>
    </submittedName>
</protein>